<keyword evidence="5 9" id="KW-0560">Oxidoreductase</keyword>
<evidence type="ECO:0000256" key="7">
    <source>
        <dbReference type="ARBA" id="ARBA00023033"/>
    </source>
</evidence>
<dbReference type="InterPro" id="IPR036396">
    <property type="entry name" value="Cyt_P450_sf"/>
</dbReference>
<dbReference type="GO" id="GO:0005506">
    <property type="term" value="F:iron ion binding"/>
    <property type="evidence" value="ECO:0007669"/>
    <property type="project" value="InterPro"/>
</dbReference>
<keyword evidence="6 8" id="KW-0408">Iron</keyword>
<dbReference type="GO" id="GO:0004497">
    <property type="term" value="F:monooxygenase activity"/>
    <property type="evidence" value="ECO:0007669"/>
    <property type="project" value="UniProtKB-KW"/>
</dbReference>
<keyword evidence="10" id="KW-1133">Transmembrane helix</keyword>
<evidence type="ECO:0000256" key="10">
    <source>
        <dbReference type="SAM" id="Phobius"/>
    </source>
</evidence>
<keyword evidence="4 8" id="KW-0479">Metal-binding</keyword>
<evidence type="ECO:0000256" key="6">
    <source>
        <dbReference type="ARBA" id="ARBA00023004"/>
    </source>
</evidence>
<proteinExistence type="inferred from homology"/>
<evidence type="ECO:0000256" key="3">
    <source>
        <dbReference type="ARBA" id="ARBA00022617"/>
    </source>
</evidence>
<accession>A0A6J1GEE6</accession>
<dbReference type="CDD" id="cd11064">
    <property type="entry name" value="CYP86A"/>
    <property type="match status" value="1"/>
</dbReference>
<feature type="transmembrane region" description="Helical" evidence="10">
    <location>
        <begin position="37"/>
        <end position="58"/>
    </location>
</feature>
<dbReference type="KEGG" id="cmos:111453415"/>
<dbReference type="SUPFAM" id="SSF48264">
    <property type="entry name" value="Cytochrome P450"/>
    <property type="match status" value="1"/>
</dbReference>
<dbReference type="GO" id="GO:0006629">
    <property type="term" value="P:lipid metabolic process"/>
    <property type="evidence" value="ECO:0007669"/>
    <property type="project" value="UniProtKB-ARBA"/>
</dbReference>
<keyword evidence="3 8" id="KW-0349">Heme</keyword>
<feature type="transmembrane region" description="Helical" evidence="10">
    <location>
        <begin position="6"/>
        <end position="25"/>
    </location>
</feature>
<evidence type="ECO:0000256" key="5">
    <source>
        <dbReference type="ARBA" id="ARBA00023002"/>
    </source>
</evidence>
<name>A0A6J1GEE6_CUCMO</name>
<dbReference type="PRINTS" id="PR00463">
    <property type="entry name" value="EP450I"/>
</dbReference>
<comment type="cofactor">
    <cofactor evidence="1 8">
        <name>heme</name>
        <dbReference type="ChEBI" id="CHEBI:30413"/>
    </cofactor>
</comment>
<evidence type="ECO:0000313" key="12">
    <source>
        <dbReference type="RefSeq" id="XP_022950281.1"/>
    </source>
</evidence>
<gene>
    <name evidence="12" type="primary">LOC111453415</name>
</gene>
<keyword evidence="10" id="KW-0812">Transmembrane</keyword>
<dbReference type="Pfam" id="PF00067">
    <property type="entry name" value="p450"/>
    <property type="match status" value="1"/>
</dbReference>
<dbReference type="PROSITE" id="PS00086">
    <property type="entry name" value="CYTOCHROME_P450"/>
    <property type="match status" value="1"/>
</dbReference>
<organism evidence="11 12">
    <name type="scientific">Cucurbita moschata</name>
    <name type="common">Winter crookneck squash</name>
    <name type="synonym">Cucurbita pepo var. moschata</name>
    <dbReference type="NCBI Taxonomy" id="3662"/>
    <lineage>
        <taxon>Eukaryota</taxon>
        <taxon>Viridiplantae</taxon>
        <taxon>Streptophyta</taxon>
        <taxon>Embryophyta</taxon>
        <taxon>Tracheophyta</taxon>
        <taxon>Spermatophyta</taxon>
        <taxon>Magnoliopsida</taxon>
        <taxon>eudicotyledons</taxon>
        <taxon>Gunneridae</taxon>
        <taxon>Pentapetalae</taxon>
        <taxon>rosids</taxon>
        <taxon>fabids</taxon>
        <taxon>Cucurbitales</taxon>
        <taxon>Cucurbitaceae</taxon>
        <taxon>Cucurbiteae</taxon>
        <taxon>Cucurbita</taxon>
    </lineage>
</organism>
<keyword evidence="7 9" id="KW-0503">Monooxygenase</keyword>
<evidence type="ECO:0000256" key="8">
    <source>
        <dbReference type="PIRSR" id="PIRSR602401-1"/>
    </source>
</evidence>
<dbReference type="Proteomes" id="UP000504609">
    <property type="component" value="Unplaced"/>
</dbReference>
<protein>
    <submittedName>
        <fullName evidence="12">Alkane hydroxylase MAH1-like</fullName>
    </submittedName>
</protein>
<evidence type="ECO:0000256" key="9">
    <source>
        <dbReference type="RuleBase" id="RU000461"/>
    </source>
</evidence>
<evidence type="ECO:0000256" key="1">
    <source>
        <dbReference type="ARBA" id="ARBA00001971"/>
    </source>
</evidence>
<dbReference type="GO" id="GO:0020037">
    <property type="term" value="F:heme binding"/>
    <property type="evidence" value="ECO:0007669"/>
    <property type="project" value="InterPro"/>
</dbReference>
<dbReference type="InterPro" id="IPR017972">
    <property type="entry name" value="Cyt_P450_CS"/>
</dbReference>
<dbReference type="GO" id="GO:0016705">
    <property type="term" value="F:oxidoreductase activity, acting on paired donors, with incorporation or reduction of molecular oxygen"/>
    <property type="evidence" value="ECO:0007669"/>
    <property type="project" value="InterPro"/>
</dbReference>
<evidence type="ECO:0000256" key="4">
    <source>
        <dbReference type="ARBA" id="ARBA00022723"/>
    </source>
</evidence>
<dbReference type="AlphaFoldDB" id="A0A6J1GEE6"/>
<keyword evidence="10" id="KW-0472">Membrane</keyword>
<dbReference type="GeneID" id="111453415"/>
<dbReference type="RefSeq" id="XP_022950281.1">
    <property type="nucleotide sequence ID" value="XM_023094513.1"/>
</dbReference>
<dbReference type="PRINTS" id="PR00385">
    <property type="entry name" value="P450"/>
</dbReference>
<feature type="transmembrane region" description="Helical" evidence="10">
    <location>
        <begin position="64"/>
        <end position="82"/>
    </location>
</feature>
<dbReference type="InterPro" id="IPR001128">
    <property type="entry name" value="Cyt_P450"/>
</dbReference>
<comment type="similarity">
    <text evidence="2 9">Belongs to the cytochrome P450 family.</text>
</comment>
<sequence>MEPILNIFVIAPYFDNCVCIYISTLPSLSCRAPMASLSFLSILLAFIPFVFALFVLSLKWNFNGLPWNWPFFGMTPTILFHIHRVHHRLTRILQQSPSTFLFKGAWFAGLDFFLTADPSNIHHILSTNFDRYPKGTDFKYMFDVLGDGISNSDSVSWKTQRTTAHALVRQEKFLHFLERIAMKKVREGLVSVLESVCENGSVLDLQDLFQRFSFDSSCMLVTGLDLHSLSLEFPQVPFSKAMDDIEEVIFLRHLIPKKIWEFQKKLQIGHPKRLQEAWEIIDQTIANLIATKRESLNQLREEKDQEGVDLITSYMENKENDDKMLRDTVLNFVIAGRDTLSSALSWFFFCLSNNPTVEAKIREELETTIPTSEPRGRWRMFSIKEVDKLVYFHGALCETLRLYPPVPFQHKIPSQPDVLPSGHHVNPKTKIIFSLYALGRMSDVWGKDCMEFKPERWISETGMIKHVPSYKFLAFNAGPRTCLGKQVAFIEMKIVAAAMIHNYAIVQQTGQAVVPSASIILHMKHGFKVRVTKRWSC</sequence>
<reference evidence="12" key="1">
    <citation type="submission" date="2025-08" db="UniProtKB">
        <authorList>
            <consortium name="RefSeq"/>
        </authorList>
    </citation>
    <scope>IDENTIFICATION</scope>
    <source>
        <tissue evidence="12">Young leaves</tissue>
    </source>
</reference>
<evidence type="ECO:0000313" key="11">
    <source>
        <dbReference type="Proteomes" id="UP000504609"/>
    </source>
</evidence>
<keyword evidence="11" id="KW-1185">Reference proteome</keyword>
<dbReference type="InterPro" id="IPR002401">
    <property type="entry name" value="Cyt_P450_E_grp-I"/>
</dbReference>
<feature type="binding site" description="axial binding residue" evidence="8">
    <location>
        <position position="482"/>
    </location>
    <ligand>
        <name>heme</name>
        <dbReference type="ChEBI" id="CHEBI:30413"/>
    </ligand>
    <ligandPart>
        <name>Fe</name>
        <dbReference type="ChEBI" id="CHEBI:18248"/>
    </ligandPart>
</feature>
<evidence type="ECO:0000256" key="2">
    <source>
        <dbReference type="ARBA" id="ARBA00010617"/>
    </source>
</evidence>
<dbReference type="Gene3D" id="1.10.630.10">
    <property type="entry name" value="Cytochrome P450"/>
    <property type="match status" value="1"/>
</dbReference>
<dbReference type="PANTHER" id="PTHR24296">
    <property type="entry name" value="CYTOCHROME P450"/>
    <property type="match status" value="1"/>
</dbReference>